<dbReference type="Proteomes" id="UP000267096">
    <property type="component" value="Unassembled WGS sequence"/>
</dbReference>
<feature type="compositionally biased region" description="Basic and acidic residues" evidence="1">
    <location>
        <begin position="148"/>
        <end position="160"/>
    </location>
</feature>
<accession>A0A0M3JVL8</accession>
<evidence type="ECO:0000256" key="1">
    <source>
        <dbReference type="SAM" id="MobiDB-lite"/>
    </source>
</evidence>
<proteinExistence type="predicted"/>
<dbReference type="WBParaSite" id="ASIM_0001227401-mRNA-1">
    <property type="protein sequence ID" value="ASIM_0001227401-mRNA-1"/>
    <property type="gene ID" value="ASIM_0001227401"/>
</dbReference>
<sequence length="160" mass="17765">MRGTVAYKIPRSKTYGAQDGCGDDKRRAIENNNFKLSVIAAAAPGYDDRLVVQYDKRRENQVVSSLAEVMAIRCRRSDRMMSKVATATPAVALIVWQCEQHDNNNHGFGRRLDECNAAPMAGWMDGWMQPGQAAKPQQSSTTALVRSVPDRILDQPDHSS</sequence>
<reference evidence="2 3" key="2">
    <citation type="submission" date="2018-11" db="EMBL/GenBank/DDBJ databases">
        <authorList>
            <consortium name="Pathogen Informatics"/>
        </authorList>
    </citation>
    <scope>NUCLEOTIDE SEQUENCE [LARGE SCALE GENOMIC DNA]</scope>
</reference>
<name>A0A0M3JVL8_ANISI</name>
<evidence type="ECO:0000313" key="3">
    <source>
        <dbReference type="Proteomes" id="UP000267096"/>
    </source>
</evidence>
<evidence type="ECO:0000313" key="2">
    <source>
        <dbReference type="EMBL" id="VDK45709.1"/>
    </source>
</evidence>
<reference evidence="4" key="1">
    <citation type="submission" date="2017-02" db="UniProtKB">
        <authorList>
            <consortium name="WormBaseParasite"/>
        </authorList>
    </citation>
    <scope>IDENTIFICATION</scope>
</reference>
<protein>
    <submittedName>
        <fullName evidence="4">Transposase</fullName>
    </submittedName>
</protein>
<organism evidence="4">
    <name type="scientific">Anisakis simplex</name>
    <name type="common">Herring worm</name>
    <dbReference type="NCBI Taxonomy" id="6269"/>
    <lineage>
        <taxon>Eukaryota</taxon>
        <taxon>Metazoa</taxon>
        <taxon>Ecdysozoa</taxon>
        <taxon>Nematoda</taxon>
        <taxon>Chromadorea</taxon>
        <taxon>Rhabditida</taxon>
        <taxon>Spirurina</taxon>
        <taxon>Ascaridomorpha</taxon>
        <taxon>Ascaridoidea</taxon>
        <taxon>Anisakidae</taxon>
        <taxon>Anisakis</taxon>
        <taxon>Anisakis simplex complex</taxon>
    </lineage>
</organism>
<evidence type="ECO:0000313" key="4">
    <source>
        <dbReference type="WBParaSite" id="ASIM_0001227401-mRNA-1"/>
    </source>
</evidence>
<dbReference type="EMBL" id="UYRR01031098">
    <property type="protein sequence ID" value="VDK45709.1"/>
    <property type="molecule type" value="Genomic_DNA"/>
</dbReference>
<keyword evidence="3" id="KW-1185">Reference proteome</keyword>
<feature type="region of interest" description="Disordered" evidence="1">
    <location>
        <begin position="130"/>
        <end position="160"/>
    </location>
</feature>
<feature type="compositionally biased region" description="Polar residues" evidence="1">
    <location>
        <begin position="135"/>
        <end position="144"/>
    </location>
</feature>
<gene>
    <name evidence="2" type="ORF">ASIM_LOCUS11740</name>
</gene>
<dbReference type="AlphaFoldDB" id="A0A0M3JVL8"/>